<dbReference type="AlphaFoldDB" id="A0AAW1R2K9"/>
<protein>
    <recommendedName>
        <fullName evidence="4">DUF2256 domain-containing protein</fullName>
    </recommendedName>
</protein>
<feature type="region of interest" description="Disordered" evidence="1">
    <location>
        <begin position="1"/>
        <end position="26"/>
    </location>
</feature>
<proteinExistence type="predicted"/>
<dbReference type="PANTHER" id="PTHR37463">
    <property type="entry name" value="GSL3115 PROTEIN"/>
    <property type="match status" value="1"/>
</dbReference>
<organism evidence="2 3">
    <name type="scientific">Apatococcus lobatus</name>
    <dbReference type="NCBI Taxonomy" id="904363"/>
    <lineage>
        <taxon>Eukaryota</taxon>
        <taxon>Viridiplantae</taxon>
        <taxon>Chlorophyta</taxon>
        <taxon>core chlorophytes</taxon>
        <taxon>Trebouxiophyceae</taxon>
        <taxon>Chlorellales</taxon>
        <taxon>Chlorellaceae</taxon>
        <taxon>Apatococcus</taxon>
    </lineage>
</organism>
<dbReference type="InterPro" id="IPR017136">
    <property type="entry name" value="UCP037205"/>
</dbReference>
<sequence>MQSDPVGGPSRKVRKGSKKGKAVAKADLPSKICVVCGRPFNWRKKWESCWDEVKYCSDKCRREKGLPKAPEI</sequence>
<gene>
    <name evidence="2" type="ORF">WJX74_002995</name>
</gene>
<keyword evidence="3" id="KW-1185">Reference proteome</keyword>
<evidence type="ECO:0000256" key="1">
    <source>
        <dbReference type="SAM" id="MobiDB-lite"/>
    </source>
</evidence>
<reference evidence="2 3" key="1">
    <citation type="journal article" date="2024" name="Nat. Commun.">
        <title>Phylogenomics reveals the evolutionary origins of lichenization in chlorophyte algae.</title>
        <authorList>
            <person name="Puginier C."/>
            <person name="Libourel C."/>
            <person name="Otte J."/>
            <person name="Skaloud P."/>
            <person name="Haon M."/>
            <person name="Grisel S."/>
            <person name="Petersen M."/>
            <person name="Berrin J.G."/>
            <person name="Delaux P.M."/>
            <person name="Dal Grande F."/>
            <person name="Keller J."/>
        </authorList>
    </citation>
    <scope>NUCLEOTIDE SEQUENCE [LARGE SCALE GENOMIC DNA]</scope>
    <source>
        <strain evidence="2 3">SAG 2145</strain>
    </source>
</reference>
<evidence type="ECO:0000313" key="3">
    <source>
        <dbReference type="Proteomes" id="UP001438707"/>
    </source>
</evidence>
<dbReference type="Proteomes" id="UP001438707">
    <property type="component" value="Unassembled WGS sequence"/>
</dbReference>
<dbReference type="PANTHER" id="PTHR37463:SF1">
    <property type="entry name" value="DUF2256 DOMAIN-CONTAINING PROTEIN"/>
    <property type="match status" value="1"/>
</dbReference>
<dbReference type="Pfam" id="PF10013">
    <property type="entry name" value="DUF2256"/>
    <property type="match status" value="1"/>
</dbReference>
<evidence type="ECO:0008006" key="4">
    <source>
        <dbReference type="Google" id="ProtNLM"/>
    </source>
</evidence>
<comment type="caution">
    <text evidence="2">The sequence shown here is derived from an EMBL/GenBank/DDBJ whole genome shotgun (WGS) entry which is preliminary data.</text>
</comment>
<accession>A0AAW1R2K9</accession>
<feature type="compositionally biased region" description="Basic residues" evidence="1">
    <location>
        <begin position="11"/>
        <end position="22"/>
    </location>
</feature>
<evidence type="ECO:0000313" key="2">
    <source>
        <dbReference type="EMBL" id="KAK9827447.1"/>
    </source>
</evidence>
<dbReference type="EMBL" id="JALJOS010000018">
    <property type="protein sequence ID" value="KAK9827447.1"/>
    <property type="molecule type" value="Genomic_DNA"/>
</dbReference>
<name>A0AAW1R2K9_9CHLO</name>